<name>A0AAD4DEQ5_9FUNG</name>
<keyword evidence="3" id="KW-0285">Flavoprotein</keyword>
<evidence type="ECO:0008006" key="10">
    <source>
        <dbReference type="Google" id="ProtNLM"/>
    </source>
</evidence>
<evidence type="ECO:0000256" key="2">
    <source>
        <dbReference type="ARBA" id="ARBA00007801"/>
    </source>
</evidence>
<evidence type="ECO:0000256" key="4">
    <source>
        <dbReference type="ARBA" id="ARBA00022827"/>
    </source>
</evidence>
<evidence type="ECO:0000259" key="6">
    <source>
        <dbReference type="Pfam" id="PF01494"/>
    </source>
</evidence>
<feature type="domain" description="FAD-binding" evidence="6">
    <location>
        <begin position="200"/>
        <end position="409"/>
    </location>
</feature>
<dbReference type="PANTHER" id="PTHR43004">
    <property type="entry name" value="TRK SYSTEM POTASSIUM UPTAKE PROTEIN"/>
    <property type="match status" value="1"/>
</dbReference>
<feature type="domain" description="Phenol hydroxylase-like C-terminal dimerisation" evidence="7">
    <location>
        <begin position="458"/>
        <end position="649"/>
    </location>
</feature>
<evidence type="ECO:0000256" key="3">
    <source>
        <dbReference type="ARBA" id="ARBA00022630"/>
    </source>
</evidence>
<accession>A0AAD4DEQ5</accession>
<dbReference type="Gene3D" id="3.30.70.2450">
    <property type="match status" value="1"/>
</dbReference>
<keyword evidence="4" id="KW-0274">FAD</keyword>
<dbReference type="SUPFAM" id="SSF52833">
    <property type="entry name" value="Thioredoxin-like"/>
    <property type="match status" value="1"/>
</dbReference>
<dbReference type="InterPro" id="IPR038220">
    <property type="entry name" value="PHOX_C_sf"/>
</dbReference>
<evidence type="ECO:0000256" key="1">
    <source>
        <dbReference type="ARBA" id="ARBA00001974"/>
    </source>
</evidence>
<dbReference type="Gene3D" id="3.40.30.20">
    <property type="match status" value="1"/>
</dbReference>
<comment type="similarity">
    <text evidence="2">Belongs to the PheA/TfdB FAD monooxygenase family.</text>
</comment>
<protein>
    <recommendedName>
        <fullName evidence="10">FAD-binding domain-containing protein</fullName>
    </recommendedName>
</protein>
<dbReference type="PRINTS" id="PR00420">
    <property type="entry name" value="RNGMNOXGNASE"/>
</dbReference>
<dbReference type="GO" id="GO:0016709">
    <property type="term" value="F:oxidoreductase activity, acting on paired donors, with incorporation or reduction of molecular oxygen, NAD(P)H as one donor, and incorporation of one atom of oxygen"/>
    <property type="evidence" value="ECO:0007669"/>
    <property type="project" value="UniProtKB-ARBA"/>
</dbReference>
<evidence type="ECO:0000313" key="8">
    <source>
        <dbReference type="EMBL" id="KAG0275794.1"/>
    </source>
</evidence>
<dbReference type="InterPro" id="IPR002938">
    <property type="entry name" value="FAD-bd"/>
</dbReference>
<dbReference type="EMBL" id="JAAAIL010000436">
    <property type="protein sequence ID" value="KAG0275794.1"/>
    <property type="molecule type" value="Genomic_DNA"/>
</dbReference>
<comment type="caution">
    <text evidence="8">The sequence shown here is derived from an EMBL/GenBank/DDBJ whole genome shotgun (WGS) entry which is preliminary data.</text>
</comment>
<dbReference type="InterPro" id="IPR012941">
    <property type="entry name" value="Phe_hydrox_C_dim_dom"/>
</dbReference>
<keyword evidence="9" id="KW-1185">Reference proteome</keyword>
<feature type="domain" description="FAD-binding" evidence="6">
    <location>
        <begin position="20"/>
        <end position="167"/>
    </location>
</feature>
<gene>
    <name evidence="8" type="ORF">BGZ95_008366</name>
</gene>
<dbReference type="SUPFAM" id="SSF51905">
    <property type="entry name" value="FAD/NAD(P)-binding domain"/>
    <property type="match status" value="1"/>
</dbReference>
<keyword evidence="5" id="KW-0560">Oxidoreductase</keyword>
<proteinExistence type="inferred from homology"/>
<dbReference type="AlphaFoldDB" id="A0AAD4DEQ5"/>
<dbReference type="InterPro" id="IPR036188">
    <property type="entry name" value="FAD/NAD-bd_sf"/>
</dbReference>
<dbReference type="Pfam" id="PF01494">
    <property type="entry name" value="FAD_binding_3"/>
    <property type="match status" value="2"/>
</dbReference>
<dbReference type="Pfam" id="PF07976">
    <property type="entry name" value="Phe_hydrox_dim"/>
    <property type="match status" value="1"/>
</dbReference>
<comment type="cofactor">
    <cofactor evidence="1">
        <name>FAD</name>
        <dbReference type="ChEBI" id="CHEBI:57692"/>
    </cofactor>
</comment>
<dbReference type="InterPro" id="IPR036249">
    <property type="entry name" value="Thioredoxin-like_sf"/>
</dbReference>
<sequence>MISLLSLPSEDASPSTSETVPVLISGAGPTGLLACILLAKMGIQTRLIERDMTVSSLSKAISLHPRTLEILRLTSPDLAARFEKECWVSHKGRMFFGGRLTAEIPWCPATESQFHYTWGVPQTTTVKLLTEEYERTGMGSIERGWELVDTKVVEGELVKELDGSTRTNPSWVETTIRRAVKGTNKREGESVVLGTVDMAGEDEGKEYEIKVVKSDFLIGADGGRSTIRHVLDIPFPGRTRDSNIILFDGHIETDLPLDEMASINGSNLHTVGMFPLCGNRVRFLLSDGTLTEEEFAARKTKTPTKEYFEKLLEETVAPHKIRVLSYNWLTYYRANERRATEFVHKQRIILAGDAAHCHSPMGGQGLNTGLQDSYNLAWKIGMVLKGTAPLSLVDSYNEERIPIADEIIALSAKSLTMLISENYFVFQARKAALSLFSYVLRYLPLGAGAPNFAMLNLRYYGNSLNKEHGAQKYASTAPASIGKRAPDDVLYPLTADATSTRLYHLMDIPGAFQILVFTANRMVQEQDLEATLAGNIGHYQGSWIARWPGTRADTSFVVNTKKASPQFIVHVISYHGSRVIINTSSNMSKAPGYGRVYLDSEEQDLHKRYGIASEGGIVVVRPDTHISYRVASIDKAAWADVDEYFGSILCGS</sequence>
<evidence type="ECO:0000256" key="5">
    <source>
        <dbReference type="ARBA" id="ARBA00023002"/>
    </source>
</evidence>
<reference evidence="8" key="1">
    <citation type="journal article" date="2020" name="Fungal Divers.">
        <title>Resolving the Mortierellaceae phylogeny through synthesis of multi-gene phylogenetics and phylogenomics.</title>
        <authorList>
            <person name="Vandepol N."/>
            <person name="Liber J."/>
            <person name="Desiro A."/>
            <person name="Na H."/>
            <person name="Kennedy M."/>
            <person name="Barry K."/>
            <person name="Grigoriev I.V."/>
            <person name="Miller A.N."/>
            <person name="O'Donnell K."/>
            <person name="Stajich J.E."/>
            <person name="Bonito G."/>
        </authorList>
    </citation>
    <scope>NUCLEOTIDE SEQUENCE</scope>
    <source>
        <strain evidence="8">NRRL 28262</strain>
    </source>
</reference>
<dbReference type="Gene3D" id="3.50.50.60">
    <property type="entry name" value="FAD/NAD(P)-binding domain"/>
    <property type="match status" value="1"/>
</dbReference>
<dbReference type="Proteomes" id="UP001194580">
    <property type="component" value="Unassembled WGS sequence"/>
</dbReference>
<evidence type="ECO:0000313" key="9">
    <source>
        <dbReference type="Proteomes" id="UP001194580"/>
    </source>
</evidence>
<evidence type="ECO:0000259" key="7">
    <source>
        <dbReference type="Pfam" id="PF07976"/>
    </source>
</evidence>
<dbReference type="InterPro" id="IPR050641">
    <property type="entry name" value="RIFMO-like"/>
</dbReference>
<dbReference type="PANTHER" id="PTHR43004:SF19">
    <property type="entry name" value="BINDING MONOOXYGENASE, PUTATIVE (JCVI)-RELATED"/>
    <property type="match status" value="1"/>
</dbReference>
<dbReference type="GO" id="GO:0071949">
    <property type="term" value="F:FAD binding"/>
    <property type="evidence" value="ECO:0007669"/>
    <property type="project" value="InterPro"/>
</dbReference>
<organism evidence="8 9">
    <name type="scientific">Linnemannia exigua</name>
    <dbReference type="NCBI Taxonomy" id="604196"/>
    <lineage>
        <taxon>Eukaryota</taxon>
        <taxon>Fungi</taxon>
        <taxon>Fungi incertae sedis</taxon>
        <taxon>Mucoromycota</taxon>
        <taxon>Mortierellomycotina</taxon>
        <taxon>Mortierellomycetes</taxon>
        <taxon>Mortierellales</taxon>
        <taxon>Mortierellaceae</taxon>
        <taxon>Linnemannia</taxon>
    </lineage>
</organism>
<dbReference type="SUPFAM" id="SSF54373">
    <property type="entry name" value="FAD-linked reductases, C-terminal domain"/>
    <property type="match status" value="1"/>
</dbReference>